<dbReference type="SUPFAM" id="SSF48452">
    <property type="entry name" value="TPR-like"/>
    <property type="match status" value="1"/>
</dbReference>
<reference evidence="1" key="1">
    <citation type="submission" date="2022-01" db="EMBL/GenBank/DDBJ databases">
        <authorList>
            <person name="Jo J.-H."/>
            <person name="Im W.-T."/>
        </authorList>
    </citation>
    <scope>NUCLEOTIDE SEQUENCE</scope>
    <source>
        <strain evidence="1">NA20</strain>
    </source>
</reference>
<dbReference type="InterPro" id="IPR011990">
    <property type="entry name" value="TPR-like_helical_dom_sf"/>
</dbReference>
<proteinExistence type="predicted"/>
<sequence>MKVAHQNKELPVSGEDILKQAQRFEKDGELADAAKLYLRHLKMLPGNEYAFSRLMIIYRKQRDVEKELAVIDRAIKALQAIFKKSLKVAPTRKTVEISRKLMKAMGLADNRGVELNEREPLRKWRKRKELLERRLHGAKKKAR</sequence>
<evidence type="ECO:0000313" key="1">
    <source>
        <dbReference type="EMBL" id="MCG2613108.1"/>
    </source>
</evidence>
<comment type="caution">
    <text evidence="1">The sequence shown here is derived from an EMBL/GenBank/DDBJ whole genome shotgun (WGS) entry which is preliminary data.</text>
</comment>
<evidence type="ECO:0000313" key="2">
    <source>
        <dbReference type="Proteomes" id="UP001165367"/>
    </source>
</evidence>
<evidence type="ECO:0008006" key="3">
    <source>
        <dbReference type="Google" id="ProtNLM"/>
    </source>
</evidence>
<dbReference type="RefSeq" id="WP_237868333.1">
    <property type="nucleotide sequence ID" value="NZ_JAKLTR010000001.1"/>
</dbReference>
<organism evidence="1 2">
    <name type="scientific">Terrimonas ginsenosidimutans</name>
    <dbReference type="NCBI Taxonomy" id="2908004"/>
    <lineage>
        <taxon>Bacteria</taxon>
        <taxon>Pseudomonadati</taxon>
        <taxon>Bacteroidota</taxon>
        <taxon>Chitinophagia</taxon>
        <taxon>Chitinophagales</taxon>
        <taxon>Chitinophagaceae</taxon>
        <taxon>Terrimonas</taxon>
    </lineage>
</organism>
<protein>
    <recommendedName>
        <fullName evidence="3">Tetratricopeptide repeat protein</fullName>
    </recommendedName>
</protein>
<dbReference type="EMBL" id="JAKLTR010000001">
    <property type="protein sequence ID" value="MCG2613108.1"/>
    <property type="molecule type" value="Genomic_DNA"/>
</dbReference>
<dbReference type="Gene3D" id="1.25.40.10">
    <property type="entry name" value="Tetratricopeptide repeat domain"/>
    <property type="match status" value="1"/>
</dbReference>
<dbReference type="Proteomes" id="UP001165367">
    <property type="component" value="Unassembled WGS sequence"/>
</dbReference>
<name>A0ABS9KL99_9BACT</name>
<gene>
    <name evidence="1" type="ORF">LZZ85_02415</name>
</gene>
<keyword evidence="2" id="KW-1185">Reference proteome</keyword>
<accession>A0ABS9KL99</accession>